<dbReference type="GO" id="GO:0016705">
    <property type="term" value="F:oxidoreductase activity, acting on paired donors, with incorporation or reduction of molecular oxygen"/>
    <property type="evidence" value="ECO:0007669"/>
    <property type="project" value="InterPro"/>
</dbReference>
<dbReference type="AlphaFoldDB" id="A0A7J5BNW6"/>
<feature type="region of interest" description="Disordered" evidence="3">
    <location>
        <begin position="308"/>
        <end position="347"/>
    </location>
</feature>
<dbReference type="InterPro" id="IPR001128">
    <property type="entry name" value="Cyt_P450"/>
</dbReference>
<sequence>MADGCAVAAADGDGGRGTGRDGTERLGTDRLVPDPAPLGLPGEPEPALVRLTDVGTATGVLRDRTRTRQAGFTSERIPRWMFRRRPILFDDGPEHDAHRTELVAFFSPAALRRRHGDEIRTRARDDVERARVRGGCLVEELALCYSVGVASGIVGLTESDTDALAGRLTRFFRQPPVDHTLVGHGRTSRQWILAARRALGPLLGLYVHDVRPAIRRRRRHRRDDIISRLLDHGYRPSEILMECLTYGTAGMVTTREFIAVAFWHLVRDDVLRARFRAAGEDERHRILAEVIRLEPPVAHLYRRVVAPTPHGASAERETRADGRCPAAGPTTRPTASGSTRAATSATGADGCPYADGTLVDVDVRAANIDAAVFGRDAARLDPDRPLRAADRPGLSFGGGGHRCPGSALAMMEADALLLALLDAEPRVVSEPRVEWDSLVEGYQLRGFRVAFDARP</sequence>
<keyword evidence="2" id="KW-0479">Metal-binding</keyword>
<feature type="compositionally biased region" description="Basic and acidic residues" evidence="3">
    <location>
        <begin position="313"/>
        <end position="322"/>
    </location>
</feature>
<dbReference type="PROSITE" id="PS00086">
    <property type="entry name" value="CYTOCHROME_P450"/>
    <property type="match status" value="1"/>
</dbReference>
<organism evidence="4 5">
    <name type="scientific">Pseudoclavibacter chungangensis</name>
    <dbReference type="NCBI Taxonomy" id="587635"/>
    <lineage>
        <taxon>Bacteria</taxon>
        <taxon>Bacillati</taxon>
        <taxon>Actinomycetota</taxon>
        <taxon>Actinomycetes</taxon>
        <taxon>Micrococcales</taxon>
        <taxon>Microbacteriaceae</taxon>
        <taxon>Pseudoclavibacter</taxon>
    </lineage>
</organism>
<gene>
    <name evidence="4" type="ORF">F8O01_14275</name>
</gene>
<comment type="similarity">
    <text evidence="1 2">Belongs to the cytochrome P450 family.</text>
</comment>
<feature type="compositionally biased region" description="Basic and acidic residues" evidence="3">
    <location>
        <begin position="18"/>
        <end position="32"/>
    </location>
</feature>
<name>A0A7J5BNW6_9MICO</name>
<reference evidence="4 5" key="1">
    <citation type="submission" date="2019-09" db="EMBL/GenBank/DDBJ databases">
        <title>Phylogeny of genus Pseudoclavibacter and closely related genus.</title>
        <authorList>
            <person name="Li Y."/>
        </authorList>
    </citation>
    <scope>NUCLEOTIDE SEQUENCE [LARGE SCALE GENOMIC DNA]</scope>
    <source>
        <strain evidence="4 5">DSM 23821</strain>
    </source>
</reference>
<dbReference type="SUPFAM" id="SSF48264">
    <property type="entry name" value="Cytochrome P450"/>
    <property type="match status" value="2"/>
</dbReference>
<keyword evidence="2" id="KW-0503">Monooxygenase</keyword>
<dbReference type="PANTHER" id="PTHR46696:SF6">
    <property type="entry name" value="P450, PUTATIVE (EUROFUNG)-RELATED"/>
    <property type="match status" value="1"/>
</dbReference>
<protein>
    <submittedName>
        <fullName evidence="4">Cytochrome P450</fullName>
    </submittedName>
</protein>
<dbReference type="CDD" id="cd00302">
    <property type="entry name" value="cytochrome_P450"/>
    <property type="match status" value="1"/>
</dbReference>
<keyword evidence="2" id="KW-0560">Oxidoreductase</keyword>
<evidence type="ECO:0000256" key="2">
    <source>
        <dbReference type="RuleBase" id="RU000461"/>
    </source>
</evidence>
<keyword evidence="2" id="KW-0349">Heme</keyword>
<feature type="compositionally biased region" description="Low complexity" evidence="3">
    <location>
        <begin position="328"/>
        <end position="347"/>
    </location>
</feature>
<dbReference type="InterPro" id="IPR036396">
    <property type="entry name" value="Cyt_P450_sf"/>
</dbReference>
<comment type="caution">
    <text evidence="4">The sequence shown here is derived from an EMBL/GenBank/DDBJ whole genome shotgun (WGS) entry which is preliminary data.</text>
</comment>
<feature type="region of interest" description="Disordered" evidence="3">
    <location>
        <begin position="1"/>
        <end position="44"/>
    </location>
</feature>
<dbReference type="PANTHER" id="PTHR46696">
    <property type="entry name" value="P450, PUTATIVE (EUROFUNG)-RELATED"/>
    <property type="match status" value="1"/>
</dbReference>
<dbReference type="EMBL" id="WBJZ01000020">
    <property type="protein sequence ID" value="KAB1654097.1"/>
    <property type="molecule type" value="Genomic_DNA"/>
</dbReference>
<feature type="compositionally biased region" description="Low complexity" evidence="3">
    <location>
        <begin position="1"/>
        <end position="11"/>
    </location>
</feature>
<evidence type="ECO:0000313" key="5">
    <source>
        <dbReference type="Proteomes" id="UP000467240"/>
    </source>
</evidence>
<evidence type="ECO:0000313" key="4">
    <source>
        <dbReference type="EMBL" id="KAB1654097.1"/>
    </source>
</evidence>
<accession>A0A7J5BNW6</accession>
<dbReference type="Proteomes" id="UP000467240">
    <property type="component" value="Unassembled WGS sequence"/>
</dbReference>
<dbReference type="GO" id="GO:0005506">
    <property type="term" value="F:iron ion binding"/>
    <property type="evidence" value="ECO:0007669"/>
    <property type="project" value="InterPro"/>
</dbReference>
<evidence type="ECO:0000256" key="1">
    <source>
        <dbReference type="ARBA" id="ARBA00010617"/>
    </source>
</evidence>
<keyword evidence="5" id="KW-1185">Reference proteome</keyword>
<dbReference type="OrthoDB" id="502624at2"/>
<evidence type="ECO:0000256" key="3">
    <source>
        <dbReference type="SAM" id="MobiDB-lite"/>
    </source>
</evidence>
<dbReference type="GO" id="GO:0020037">
    <property type="term" value="F:heme binding"/>
    <property type="evidence" value="ECO:0007669"/>
    <property type="project" value="InterPro"/>
</dbReference>
<dbReference type="Gene3D" id="1.10.630.10">
    <property type="entry name" value="Cytochrome P450"/>
    <property type="match status" value="2"/>
</dbReference>
<keyword evidence="2" id="KW-0408">Iron</keyword>
<dbReference type="Pfam" id="PF00067">
    <property type="entry name" value="p450"/>
    <property type="match status" value="1"/>
</dbReference>
<proteinExistence type="inferred from homology"/>
<dbReference type="GO" id="GO:0004497">
    <property type="term" value="F:monooxygenase activity"/>
    <property type="evidence" value="ECO:0007669"/>
    <property type="project" value="UniProtKB-KW"/>
</dbReference>
<dbReference type="InterPro" id="IPR017972">
    <property type="entry name" value="Cyt_P450_CS"/>
</dbReference>